<dbReference type="AlphaFoldDB" id="A0A6A7N813"/>
<keyword evidence="3 5" id="KW-1133">Transmembrane helix</keyword>
<evidence type="ECO:0000259" key="6">
    <source>
        <dbReference type="PROSITE" id="PS52015"/>
    </source>
</evidence>
<proteinExistence type="predicted"/>
<organism evidence="7 8">
    <name type="scientific">Rugamonas aquatica</name>
    <dbReference type="NCBI Taxonomy" id="2743357"/>
    <lineage>
        <taxon>Bacteria</taxon>
        <taxon>Pseudomonadati</taxon>
        <taxon>Pseudomonadota</taxon>
        <taxon>Betaproteobacteria</taxon>
        <taxon>Burkholderiales</taxon>
        <taxon>Oxalobacteraceae</taxon>
        <taxon>Telluria group</taxon>
        <taxon>Rugamonas</taxon>
    </lineage>
</organism>
<comment type="subcellular location">
    <subcellularLocation>
        <location evidence="1">Membrane</location>
        <topology evidence="1">Single-pass membrane protein</topology>
    </subcellularLocation>
</comment>
<dbReference type="InterPro" id="IPR006260">
    <property type="entry name" value="TonB/TolA_C"/>
</dbReference>
<keyword evidence="2 5" id="KW-0812">Transmembrane</keyword>
<dbReference type="InterPro" id="IPR037682">
    <property type="entry name" value="TonB_C"/>
</dbReference>
<gene>
    <name evidence="7" type="ORF">GEV02_23805</name>
</gene>
<dbReference type="InterPro" id="IPR052173">
    <property type="entry name" value="Beta-lactam_resp_regulator"/>
</dbReference>
<dbReference type="CDD" id="cd07341">
    <property type="entry name" value="M56_BlaR1_MecR1_like"/>
    <property type="match status" value="1"/>
</dbReference>
<dbReference type="Proteomes" id="UP000440498">
    <property type="component" value="Unassembled WGS sequence"/>
</dbReference>
<dbReference type="Gene3D" id="3.30.2010.10">
    <property type="entry name" value="Metalloproteases ('zincins'), catalytic domain"/>
    <property type="match status" value="1"/>
</dbReference>
<dbReference type="GO" id="GO:0016020">
    <property type="term" value="C:membrane"/>
    <property type="evidence" value="ECO:0007669"/>
    <property type="project" value="UniProtKB-SubCell"/>
</dbReference>
<feature type="transmembrane region" description="Helical" evidence="5">
    <location>
        <begin position="106"/>
        <end position="127"/>
    </location>
</feature>
<evidence type="ECO:0000313" key="7">
    <source>
        <dbReference type="EMBL" id="MQA41173.1"/>
    </source>
</evidence>
<keyword evidence="4 5" id="KW-0472">Membrane</keyword>
<feature type="transmembrane region" description="Helical" evidence="5">
    <location>
        <begin position="15"/>
        <end position="33"/>
    </location>
</feature>
<comment type="caution">
    <text evidence="7">The sequence shown here is derived from an EMBL/GenBank/DDBJ whole genome shotgun (WGS) entry which is preliminary data.</text>
</comment>
<reference evidence="7 8" key="1">
    <citation type="submission" date="2019-10" db="EMBL/GenBank/DDBJ databases">
        <title>Two novel species isolated from a subtropical stream in China.</title>
        <authorList>
            <person name="Lu H."/>
        </authorList>
    </citation>
    <scope>NUCLEOTIDE SEQUENCE [LARGE SCALE GENOMIC DNA]</scope>
    <source>
        <strain evidence="7 8">FT29W</strain>
    </source>
</reference>
<protein>
    <submittedName>
        <fullName evidence="7">TonB family protein</fullName>
    </submittedName>
</protein>
<dbReference type="GO" id="GO:0055085">
    <property type="term" value="P:transmembrane transport"/>
    <property type="evidence" value="ECO:0007669"/>
    <property type="project" value="InterPro"/>
</dbReference>
<evidence type="ECO:0000256" key="2">
    <source>
        <dbReference type="ARBA" id="ARBA00022692"/>
    </source>
</evidence>
<dbReference type="PANTHER" id="PTHR34978:SF3">
    <property type="entry name" value="SLR0241 PROTEIN"/>
    <property type="match status" value="1"/>
</dbReference>
<dbReference type="PROSITE" id="PS52015">
    <property type="entry name" value="TONB_CTD"/>
    <property type="match status" value="1"/>
</dbReference>
<dbReference type="PANTHER" id="PTHR34978">
    <property type="entry name" value="POSSIBLE SENSOR-TRANSDUCER PROTEIN BLAR"/>
    <property type="match status" value="1"/>
</dbReference>
<evidence type="ECO:0000256" key="1">
    <source>
        <dbReference type="ARBA" id="ARBA00004167"/>
    </source>
</evidence>
<dbReference type="Pfam" id="PF05569">
    <property type="entry name" value="Peptidase_M56"/>
    <property type="match status" value="1"/>
</dbReference>
<accession>A0A6A7N813</accession>
<evidence type="ECO:0000256" key="5">
    <source>
        <dbReference type="SAM" id="Phobius"/>
    </source>
</evidence>
<dbReference type="EMBL" id="WHUG01000011">
    <property type="protein sequence ID" value="MQA41173.1"/>
    <property type="molecule type" value="Genomic_DNA"/>
</dbReference>
<dbReference type="SUPFAM" id="SSF74653">
    <property type="entry name" value="TolA/TonB C-terminal domain"/>
    <property type="match status" value="1"/>
</dbReference>
<dbReference type="RefSeq" id="WP_152840445.1">
    <property type="nucleotide sequence ID" value="NZ_WHUG01000011.1"/>
</dbReference>
<dbReference type="InterPro" id="IPR008756">
    <property type="entry name" value="Peptidase_M56"/>
</dbReference>
<keyword evidence="8" id="KW-1185">Reference proteome</keyword>
<evidence type="ECO:0000256" key="4">
    <source>
        <dbReference type="ARBA" id="ARBA00023136"/>
    </source>
</evidence>
<dbReference type="NCBIfam" id="TIGR01352">
    <property type="entry name" value="tonB_Cterm"/>
    <property type="match status" value="1"/>
</dbReference>
<dbReference type="Pfam" id="PF03544">
    <property type="entry name" value="TonB_C"/>
    <property type="match status" value="1"/>
</dbReference>
<evidence type="ECO:0000313" key="8">
    <source>
        <dbReference type="Proteomes" id="UP000440498"/>
    </source>
</evidence>
<feature type="transmembrane region" description="Helical" evidence="5">
    <location>
        <begin position="40"/>
        <end position="58"/>
    </location>
</feature>
<dbReference type="Gene3D" id="3.30.1150.10">
    <property type="match status" value="1"/>
</dbReference>
<feature type="domain" description="TonB C-terminal" evidence="6">
    <location>
        <begin position="335"/>
        <end position="425"/>
    </location>
</feature>
<sequence length="425" mass="47065">MSAFIFHLGLTLMHFLWQGLLLGCATAVALTLLRNSRAEYRYLVACSALLACLCWPALELYQRLSSGGDTTGTIGAFGAGMLRLAAQSIVGNSEPFDLRDSLREIVSLWALCAIVLSLRMILGLLWIDRAAKQCDCQHRQDQLRWEASLSRLAARFGINRKVQLRIVDTVSSPITAGLWRPIVLLPAALVAGMPPDLLEALLAHEMAHIKRHDYLINLLQNVIETLLFYHPAVWWISHRIRIERELIADDFAARQLGEPRRLALALSELERLQFSTHHLAQAANGGNLMDRIQRLCRPAPQALNWKTAVPMLGLALACMSIYAEAVAADKAAAETVPALADFSTCEKPKWPEGAMARKEAGTVTLKFLIGVDGKFKKSQVQKSSGHQDLDEAARAGIEKCGFKPALKAGKPVESWMQMQYVWVPE</sequence>
<name>A0A6A7N813_9BURK</name>
<evidence type="ECO:0000256" key="3">
    <source>
        <dbReference type="ARBA" id="ARBA00022989"/>
    </source>
</evidence>